<protein>
    <submittedName>
        <fullName evidence="7">Cu-processing system ATP-binding protein</fullName>
    </submittedName>
</protein>
<dbReference type="PANTHER" id="PTHR42711">
    <property type="entry name" value="ABC TRANSPORTER ATP-BINDING PROTEIN"/>
    <property type="match status" value="1"/>
</dbReference>
<dbReference type="SMART" id="SM00382">
    <property type="entry name" value="AAA"/>
    <property type="match status" value="1"/>
</dbReference>
<evidence type="ECO:0000256" key="5">
    <source>
        <dbReference type="ARBA" id="ARBA00022840"/>
    </source>
</evidence>
<dbReference type="SUPFAM" id="SSF52540">
    <property type="entry name" value="P-loop containing nucleoside triphosphate hydrolases"/>
    <property type="match status" value="1"/>
</dbReference>
<keyword evidence="4" id="KW-0547">Nucleotide-binding</keyword>
<reference evidence="8" key="1">
    <citation type="submission" date="2016-11" db="EMBL/GenBank/DDBJ databases">
        <authorList>
            <person name="Varghese N."/>
            <person name="Submissions S."/>
        </authorList>
    </citation>
    <scope>NUCLEOTIDE SEQUENCE [LARGE SCALE GENOMIC DNA]</scope>
    <source>
        <strain evidence="8">DSM 16478</strain>
    </source>
</reference>
<dbReference type="Gene3D" id="3.40.50.300">
    <property type="entry name" value="P-loop containing nucleotide triphosphate hydrolases"/>
    <property type="match status" value="1"/>
</dbReference>
<dbReference type="GO" id="GO:0016887">
    <property type="term" value="F:ATP hydrolysis activity"/>
    <property type="evidence" value="ECO:0007669"/>
    <property type="project" value="InterPro"/>
</dbReference>
<evidence type="ECO:0000256" key="2">
    <source>
        <dbReference type="ARBA" id="ARBA00022448"/>
    </source>
</evidence>
<keyword evidence="3" id="KW-0536">Nodulation</keyword>
<evidence type="ECO:0000259" key="6">
    <source>
        <dbReference type="PROSITE" id="PS50893"/>
    </source>
</evidence>
<dbReference type="GO" id="GO:0005524">
    <property type="term" value="F:ATP binding"/>
    <property type="evidence" value="ECO:0007669"/>
    <property type="project" value="UniProtKB-KW"/>
</dbReference>
<dbReference type="Pfam" id="PF00005">
    <property type="entry name" value="ABC_tran"/>
    <property type="match status" value="1"/>
</dbReference>
<comment type="similarity">
    <text evidence="1">Belongs to the ABC transporter superfamily.</text>
</comment>
<evidence type="ECO:0000256" key="4">
    <source>
        <dbReference type="ARBA" id="ARBA00022741"/>
    </source>
</evidence>
<dbReference type="InterPro" id="IPR050763">
    <property type="entry name" value="ABC_transporter_ATP-binding"/>
</dbReference>
<dbReference type="PANTHER" id="PTHR42711:SF5">
    <property type="entry name" value="ABC TRANSPORTER ATP-BINDING PROTEIN NATA"/>
    <property type="match status" value="1"/>
</dbReference>
<dbReference type="InterPro" id="IPR027417">
    <property type="entry name" value="P-loop_NTPase"/>
</dbReference>
<feature type="domain" description="ABC transporter" evidence="6">
    <location>
        <begin position="2"/>
        <end position="226"/>
    </location>
</feature>
<proteinExistence type="inferred from homology"/>
<evidence type="ECO:0000256" key="1">
    <source>
        <dbReference type="ARBA" id="ARBA00005417"/>
    </source>
</evidence>
<organism evidence="7 8">
    <name type="scientific">Maribacter aquivivus</name>
    <dbReference type="NCBI Taxonomy" id="228958"/>
    <lineage>
        <taxon>Bacteria</taxon>
        <taxon>Pseudomonadati</taxon>
        <taxon>Bacteroidota</taxon>
        <taxon>Flavobacteriia</taxon>
        <taxon>Flavobacteriales</taxon>
        <taxon>Flavobacteriaceae</taxon>
        <taxon>Maribacter</taxon>
    </lineage>
</organism>
<keyword evidence="5 7" id="KW-0067">ATP-binding</keyword>
<keyword evidence="8" id="KW-1185">Reference proteome</keyword>
<evidence type="ECO:0000256" key="3">
    <source>
        <dbReference type="ARBA" id="ARBA00022458"/>
    </source>
</evidence>
<sequence length="236" mass="26188">MIHIEGLQKKFGKNIVLSDLDLNIEKPGVFAILGPNGSGKTTLIKSVLGMVVPDKGSISVLGKSIKKSWKYRKEIDYLPQIANFPGNLKVHELIRMIKDLRQSPSDENRLITLFKLEPFLDKKLSTLSGGTKQKVNIVLAFMFDSPLLILDEPTTGLDPASLIHLKTLIREQKEMNKTVLITSHIMQFVAEVSDIIVYLLEGNIYFKGSIEELKTKTGQTDLEHAIAAIATTPAHA</sequence>
<dbReference type="Proteomes" id="UP000184314">
    <property type="component" value="Unassembled WGS sequence"/>
</dbReference>
<dbReference type="CDD" id="cd03230">
    <property type="entry name" value="ABC_DR_subfamily_A"/>
    <property type="match status" value="1"/>
</dbReference>
<evidence type="ECO:0000313" key="8">
    <source>
        <dbReference type="Proteomes" id="UP000184314"/>
    </source>
</evidence>
<keyword evidence="2" id="KW-0813">Transport</keyword>
<dbReference type="RefSeq" id="WP_073245261.1">
    <property type="nucleotide sequence ID" value="NZ_FQZX01000002.1"/>
</dbReference>
<accession>A0A1M6RVN6</accession>
<dbReference type="InterPro" id="IPR003593">
    <property type="entry name" value="AAA+_ATPase"/>
</dbReference>
<dbReference type="InterPro" id="IPR003439">
    <property type="entry name" value="ABC_transporter-like_ATP-bd"/>
</dbReference>
<evidence type="ECO:0000313" key="7">
    <source>
        <dbReference type="EMBL" id="SHK36556.1"/>
    </source>
</evidence>
<dbReference type="AlphaFoldDB" id="A0A1M6RVN6"/>
<dbReference type="OrthoDB" id="9801987at2"/>
<dbReference type="PROSITE" id="PS50893">
    <property type="entry name" value="ABC_TRANSPORTER_2"/>
    <property type="match status" value="1"/>
</dbReference>
<name>A0A1M6RVN6_9FLAO</name>
<gene>
    <name evidence="7" type="ORF">SAMN04488007_2861</name>
</gene>
<dbReference type="EMBL" id="FQZX01000002">
    <property type="protein sequence ID" value="SHK36556.1"/>
    <property type="molecule type" value="Genomic_DNA"/>
</dbReference>
<dbReference type="STRING" id="228958.SAMN04488007_2861"/>